<dbReference type="AlphaFoldDB" id="A0A2T5ICP3"/>
<dbReference type="SUPFAM" id="SSF89733">
    <property type="entry name" value="L-sulfolactate dehydrogenase-like"/>
    <property type="match status" value="1"/>
</dbReference>
<dbReference type="NCBIfam" id="NF011599">
    <property type="entry name" value="PRK15025.1"/>
    <property type="match status" value="1"/>
</dbReference>
<dbReference type="Pfam" id="PF02615">
    <property type="entry name" value="Ldh_2"/>
    <property type="match status" value="1"/>
</dbReference>
<dbReference type="InterPro" id="IPR017590">
    <property type="entry name" value="Ureidoglycolate_dehydrogenase"/>
</dbReference>
<dbReference type="NCBIfam" id="TIGR03175">
    <property type="entry name" value="AllD"/>
    <property type="match status" value="1"/>
</dbReference>
<evidence type="ECO:0000313" key="4">
    <source>
        <dbReference type="Proteomes" id="UP000244161"/>
    </source>
</evidence>
<dbReference type="PANTHER" id="PTHR11091">
    <property type="entry name" value="OXIDOREDUCTASE-RELATED"/>
    <property type="match status" value="1"/>
</dbReference>
<keyword evidence="4" id="KW-1185">Reference proteome</keyword>
<dbReference type="InterPro" id="IPR043143">
    <property type="entry name" value="Mal/L-sulf/L-lact_DH-like_NADP"/>
</dbReference>
<dbReference type="RefSeq" id="WP_108033535.1">
    <property type="nucleotide sequence ID" value="NZ_QAOM01000021.1"/>
</dbReference>
<dbReference type="InterPro" id="IPR043144">
    <property type="entry name" value="Mal/L-sulf/L-lact_DH-like_ah"/>
</dbReference>
<name>A0A2T5ICP3_9LACT</name>
<gene>
    <name evidence="3" type="ORF">C8U37_12131</name>
</gene>
<accession>A0A2T5ICP3</accession>
<dbReference type="InterPro" id="IPR003767">
    <property type="entry name" value="Malate/L-lactate_DH-like"/>
</dbReference>
<evidence type="ECO:0000313" key="3">
    <source>
        <dbReference type="EMBL" id="PTQ81607.1"/>
    </source>
</evidence>
<dbReference type="Gene3D" id="1.10.1530.10">
    <property type="match status" value="1"/>
</dbReference>
<evidence type="ECO:0000256" key="1">
    <source>
        <dbReference type="ARBA" id="ARBA00006056"/>
    </source>
</evidence>
<dbReference type="EMBL" id="QAOM01000021">
    <property type="protein sequence ID" value="PTQ81607.1"/>
    <property type="molecule type" value="Genomic_DNA"/>
</dbReference>
<dbReference type="GO" id="GO:0016491">
    <property type="term" value="F:oxidoreductase activity"/>
    <property type="evidence" value="ECO:0007669"/>
    <property type="project" value="UniProtKB-KW"/>
</dbReference>
<comment type="caution">
    <text evidence="3">The sequence shown here is derived from an EMBL/GenBank/DDBJ whole genome shotgun (WGS) entry which is preliminary data.</text>
</comment>
<dbReference type="Gene3D" id="3.30.1370.60">
    <property type="entry name" value="Hypothetical oxidoreductase yiak, domain 2"/>
    <property type="match status" value="1"/>
</dbReference>
<protein>
    <submittedName>
        <fullName evidence="3">Ureidoglycolate dehydrogenase (NAD+)</fullName>
    </submittedName>
</protein>
<sequence>MEGTGIEVEAKLVTVMPDELHRLIKNKLEGAGLYSEQATEVANHLVFADSSGIHSHGAVRVDYYAERISKGGVTLEPNVSFKKTGASTGIFHGDNGIGQYIANLGLKEAIAMAKEAGVAVVGISKMSHSGALSYYVKQAAEQDLIAIAMCQSDPMVVPFGGSEIYYGTNPIAFSAPRKNGPPIVFDMATTVQAWGKILDARSKNRAIPDTWAVDKEGKPTTNPHDVHGLLPISGPKGYGLMMMIDILSGVLLGLPFGKHVSSMYDEISEGRNLGQLYIIIDPKKFTDIESFKDKIETTVAELHAVKPAAGFRQVYYPGEINQLNYEKHQEQGIPVEESIYAYLKSDLIHFDQYGGKGAFAE</sequence>
<comment type="similarity">
    <text evidence="1">Belongs to the LDH2/MDH2 oxidoreductase family.</text>
</comment>
<evidence type="ECO:0000256" key="2">
    <source>
        <dbReference type="ARBA" id="ARBA00023002"/>
    </source>
</evidence>
<dbReference type="Proteomes" id="UP000244161">
    <property type="component" value="Unassembled WGS sequence"/>
</dbReference>
<organism evidence="3 4">
    <name type="scientific">Trichococcus patagoniensis</name>
    <dbReference type="NCBI Taxonomy" id="382641"/>
    <lineage>
        <taxon>Bacteria</taxon>
        <taxon>Bacillati</taxon>
        <taxon>Bacillota</taxon>
        <taxon>Bacilli</taxon>
        <taxon>Lactobacillales</taxon>
        <taxon>Carnobacteriaceae</taxon>
        <taxon>Trichococcus</taxon>
    </lineage>
</organism>
<keyword evidence="2" id="KW-0560">Oxidoreductase</keyword>
<reference evidence="3 4" key="1">
    <citation type="submission" date="2018-04" db="EMBL/GenBank/DDBJ databases">
        <title>Genomic Encyclopedia of Archaeal and Bacterial Type Strains, Phase II (KMG-II): from individual species to whole genera.</title>
        <authorList>
            <person name="Goeker M."/>
        </authorList>
    </citation>
    <scope>NUCLEOTIDE SEQUENCE [LARGE SCALE GENOMIC DNA]</scope>
    <source>
        <strain evidence="3 4">DSM 18806</strain>
    </source>
</reference>
<proteinExistence type="inferred from homology"/>
<dbReference type="OrthoDB" id="9769447at2"/>
<dbReference type="InterPro" id="IPR036111">
    <property type="entry name" value="Mal/L-sulfo/L-lacto_DH-like_sf"/>
</dbReference>
<dbReference type="PANTHER" id="PTHR11091:SF0">
    <property type="entry name" value="MALATE DEHYDROGENASE"/>
    <property type="match status" value="1"/>
</dbReference>